<reference evidence="2" key="1">
    <citation type="journal article" date="2023" name="Mol. Phylogenet. Evol.">
        <title>Genome-scale phylogeny and comparative genomics of the fungal order Sordariales.</title>
        <authorList>
            <person name="Hensen N."/>
            <person name="Bonometti L."/>
            <person name="Westerberg I."/>
            <person name="Brannstrom I.O."/>
            <person name="Guillou S."/>
            <person name="Cros-Aarteil S."/>
            <person name="Calhoun S."/>
            <person name="Haridas S."/>
            <person name="Kuo A."/>
            <person name="Mondo S."/>
            <person name="Pangilinan J."/>
            <person name="Riley R."/>
            <person name="LaButti K."/>
            <person name="Andreopoulos B."/>
            <person name="Lipzen A."/>
            <person name="Chen C."/>
            <person name="Yan M."/>
            <person name="Daum C."/>
            <person name="Ng V."/>
            <person name="Clum A."/>
            <person name="Steindorff A."/>
            <person name="Ohm R.A."/>
            <person name="Martin F."/>
            <person name="Silar P."/>
            <person name="Natvig D.O."/>
            <person name="Lalanne C."/>
            <person name="Gautier V."/>
            <person name="Ament-Velasquez S.L."/>
            <person name="Kruys A."/>
            <person name="Hutchinson M.I."/>
            <person name="Powell A.J."/>
            <person name="Barry K."/>
            <person name="Miller A.N."/>
            <person name="Grigoriev I.V."/>
            <person name="Debuchy R."/>
            <person name="Gladieux P."/>
            <person name="Hiltunen Thoren M."/>
            <person name="Johannesson H."/>
        </authorList>
    </citation>
    <scope>NUCLEOTIDE SEQUENCE</scope>
    <source>
        <strain evidence="2">CBS 314.62</strain>
    </source>
</reference>
<proteinExistence type="predicted"/>
<keyword evidence="3" id="KW-1185">Reference proteome</keyword>
<gene>
    <name evidence="2" type="ORF">B0T22DRAFT_459886</name>
</gene>
<feature type="signal peptide" evidence="1">
    <location>
        <begin position="1"/>
        <end position="20"/>
    </location>
</feature>
<dbReference type="AlphaFoldDB" id="A0AAE0X9L3"/>
<feature type="chain" id="PRO_5042275915" description="Secreted protein" evidence="1">
    <location>
        <begin position="21"/>
        <end position="115"/>
    </location>
</feature>
<dbReference type="Proteomes" id="UP001270362">
    <property type="component" value="Unassembled WGS sequence"/>
</dbReference>
<evidence type="ECO:0000256" key="1">
    <source>
        <dbReference type="SAM" id="SignalP"/>
    </source>
</evidence>
<sequence>MALAALKAALAAIWWWSTPSGKWKQTSCIGFCFPPLTDHRRLRICSANQVRVGGRQREKRGFAGAGVDRLSLCYPWPMPRRMVCANKCDPYACLGRSCHVSNAQPGRQSLRYFRR</sequence>
<evidence type="ECO:0000313" key="2">
    <source>
        <dbReference type="EMBL" id="KAK3688599.1"/>
    </source>
</evidence>
<organism evidence="2 3">
    <name type="scientific">Podospora appendiculata</name>
    <dbReference type="NCBI Taxonomy" id="314037"/>
    <lineage>
        <taxon>Eukaryota</taxon>
        <taxon>Fungi</taxon>
        <taxon>Dikarya</taxon>
        <taxon>Ascomycota</taxon>
        <taxon>Pezizomycotina</taxon>
        <taxon>Sordariomycetes</taxon>
        <taxon>Sordariomycetidae</taxon>
        <taxon>Sordariales</taxon>
        <taxon>Podosporaceae</taxon>
        <taxon>Podospora</taxon>
    </lineage>
</organism>
<dbReference type="EMBL" id="JAULSO010000002">
    <property type="protein sequence ID" value="KAK3688599.1"/>
    <property type="molecule type" value="Genomic_DNA"/>
</dbReference>
<name>A0AAE0X9L3_9PEZI</name>
<evidence type="ECO:0008006" key="4">
    <source>
        <dbReference type="Google" id="ProtNLM"/>
    </source>
</evidence>
<accession>A0AAE0X9L3</accession>
<comment type="caution">
    <text evidence="2">The sequence shown here is derived from an EMBL/GenBank/DDBJ whole genome shotgun (WGS) entry which is preliminary data.</text>
</comment>
<evidence type="ECO:0000313" key="3">
    <source>
        <dbReference type="Proteomes" id="UP001270362"/>
    </source>
</evidence>
<keyword evidence="1" id="KW-0732">Signal</keyword>
<reference evidence="2" key="2">
    <citation type="submission" date="2023-06" db="EMBL/GenBank/DDBJ databases">
        <authorList>
            <consortium name="Lawrence Berkeley National Laboratory"/>
            <person name="Haridas S."/>
            <person name="Hensen N."/>
            <person name="Bonometti L."/>
            <person name="Westerberg I."/>
            <person name="Brannstrom I.O."/>
            <person name="Guillou S."/>
            <person name="Cros-Aarteil S."/>
            <person name="Calhoun S."/>
            <person name="Kuo A."/>
            <person name="Mondo S."/>
            <person name="Pangilinan J."/>
            <person name="Riley R."/>
            <person name="Labutti K."/>
            <person name="Andreopoulos B."/>
            <person name="Lipzen A."/>
            <person name="Chen C."/>
            <person name="Yanf M."/>
            <person name="Daum C."/>
            <person name="Ng V."/>
            <person name="Clum A."/>
            <person name="Steindorff A."/>
            <person name="Ohm R."/>
            <person name="Martin F."/>
            <person name="Silar P."/>
            <person name="Natvig D."/>
            <person name="Lalanne C."/>
            <person name="Gautier V."/>
            <person name="Ament-Velasquez S.L."/>
            <person name="Kruys A."/>
            <person name="Hutchinson M.I."/>
            <person name="Powell A.J."/>
            <person name="Barry K."/>
            <person name="Miller A.N."/>
            <person name="Grigoriev I.V."/>
            <person name="Debuchy R."/>
            <person name="Gladieux P."/>
            <person name="Thoren M.H."/>
            <person name="Johannesson H."/>
        </authorList>
    </citation>
    <scope>NUCLEOTIDE SEQUENCE</scope>
    <source>
        <strain evidence="2">CBS 314.62</strain>
    </source>
</reference>
<protein>
    <recommendedName>
        <fullName evidence="4">Secreted protein</fullName>
    </recommendedName>
</protein>